<dbReference type="EC" id="2.5.1.18" evidence="3"/>
<sequence length="86" mass="10010">LDSHYEEKKICYSPDFEKLKPEYVKANPDKMKLYSQLLGKRPWFAGEKLTYVDFPVSDILDLPRIVEPTSLDALPNLKESRLPLRA</sequence>
<evidence type="ECO:0000256" key="4">
    <source>
        <dbReference type="ARBA" id="ARBA00022679"/>
    </source>
</evidence>
<evidence type="ECO:0000256" key="1">
    <source>
        <dbReference type="ARBA" id="ARBA00005861"/>
    </source>
</evidence>
<dbReference type="Gene3D" id="1.20.1050.10">
    <property type="match status" value="1"/>
</dbReference>
<dbReference type="GO" id="GO:0042178">
    <property type="term" value="P:xenobiotic catabolic process"/>
    <property type="evidence" value="ECO:0007669"/>
    <property type="project" value="UniProtKB-ARBA"/>
</dbReference>
<evidence type="ECO:0000259" key="5">
    <source>
        <dbReference type="PROSITE" id="PS50405"/>
    </source>
</evidence>
<protein>
    <recommendedName>
        <fullName evidence="3">glutathione transferase</fullName>
        <ecNumber evidence="3">2.5.1.18</ecNumber>
    </recommendedName>
</protein>
<comment type="similarity">
    <text evidence="1">Belongs to the GST superfamily. Mu family.</text>
</comment>
<dbReference type="InterPro" id="IPR036282">
    <property type="entry name" value="Glutathione-S-Trfase_C_sf"/>
</dbReference>
<dbReference type="SUPFAM" id="SSF47616">
    <property type="entry name" value="GST C-terminal domain-like"/>
    <property type="match status" value="1"/>
</dbReference>
<organism evidence="6 7">
    <name type="scientific">Canis lupus dingo</name>
    <name type="common">dingo</name>
    <dbReference type="NCBI Taxonomy" id="286419"/>
    <lineage>
        <taxon>Eukaryota</taxon>
        <taxon>Metazoa</taxon>
        <taxon>Chordata</taxon>
        <taxon>Craniata</taxon>
        <taxon>Vertebrata</taxon>
        <taxon>Euteleostomi</taxon>
        <taxon>Mammalia</taxon>
        <taxon>Eutheria</taxon>
        <taxon>Laurasiatheria</taxon>
        <taxon>Carnivora</taxon>
        <taxon>Caniformia</taxon>
        <taxon>Canidae</taxon>
        <taxon>Canis</taxon>
    </lineage>
</organism>
<dbReference type="Ensembl" id="ENSCAFT00020018726.1">
    <property type="protein sequence ID" value="ENSCAFP00020016131.1"/>
    <property type="gene ID" value="ENSCAFG00020012948.1"/>
</dbReference>
<dbReference type="GeneTree" id="ENSGT00940000154679"/>
<proteinExistence type="inferred from homology"/>
<name>A0A8C0KGH8_CANLU</name>
<dbReference type="Proteomes" id="UP000694391">
    <property type="component" value="Unplaced"/>
</dbReference>
<dbReference type="InterPro" id="IPR004046">
    <property type="entry name" value="GST_C"/>
</dbReference>
<comment type="subunit">
    <text evidence="2">Homodimer.</text>
</comment>
<dbReference type="GO" id="GO:0004364">
    <property type="term" value="F:glutathione transferase activity"/>
    <property type="evidence" value="ECO:0007669"/>
    <property type="project" value="UniProtKB-EC"/>
</dbReference>
<dbReference type="AlphaFoldDB" id="A0A8C0KGH8"/>
<reference evidence="6" key="2">
    <citation type="submission" date="2025-09" db="UniProtKB">
        <authorList>
            <consortium name="Ensembl"/>
        </authorList>
    </citation>
    <scope>IDENTIFICATION</scope>
</reference>
<evidence type="ECO:0000313" key="7">
    <source>
        <dbReference type="Proteomes" id="UP000694391"/>
    </source>
</evidence>
<dbReference type="InterPro" id="IPR010987">
    <property type="entry name" value="Glutathione-S-Trfase_C-like"/>
</dbReference>
<dbReference type="Pfam" id="PF00043">
    <property type="entry name" value="GST_C"/>
    <property type="match status" value="1"/>
</dbReference>
<evidence type="ECO:0000256" key="2">
    <source>
        <dbReference type="ARBA" id="ARBA00011738"/>
    </source>
</evidence>
<dbReference type="FunFam" id="1.20.1050.10:FF:000101">
    <property type="entry name" value="Glutathione S-transferase Mu 4"/>
    <property type="match status" value="1"/>
</dbReference>
<evidence type="ECO:0000256" key="3">
    <source>
        <dbReference type="ARBA" id="ARBA00012452"/>
    </source>
</evidence>
<keyword evidence="4" id="KW-0808">Transferase</keyword>
<feature type="domain" description="GST C-terminal" evidence="5">
    <location>
        <begin position="1"/>
        <end position="86"/>
    </location>
</feature>
<dbReference type="PROSITE" id="PS50405">
    <property type="entry name" value="GST_CTER"/>
    <property type="match status" value="1"/>
</dbReference>
<keyword evidence="7" id="KW-1185">Reference proteome</keyword>
<reference evidence="6" key="1">
    <citation type="submission" date="2025-08" db="UniProtKB">
        <authorList>
            <consortium name="Ensembl"/>
        </authorList>
    </citation>
    <scope>IDENTIFICATION</scope>
</reference>
<accession>A0A8C0KGH8</accession>
<evidence type="ECO:0000313" key="6">
    <source>
        <dbReference type="Ensembl" id="ENSCAFP00020016131.1"/>
    </source>
</evidence>